<name>A0A0G0RZJ8_9BACT</name>
<dbReference type="PATRIC" id="fig|1618406.3.peg.128"/>
<dbReference type="EMBL" id="LBYQ01000005">
    <property type="protein sequence ID" value="KKR55416.1"/>
    <property type="molecule type" value="Genomic_DNA"/>
</dbReference>
<proteinExistence type="predicted"/>
<dbReference type="InterPro" id="IPR036291">
    <property type="entry name" value="NAD(P)-bd_dom_sf"/>
</dbReference>
<evidence type="ECO:0000313" key="2">
    <source>
        <dbReference type="EMBL" id="KKR55416.1"/>
    </source>
</evidence>
<dbReference type="CDD" id="cd08946">
    <property type="entry name" value="SDR_e"/>
    <property type="match status" value="1"/>
</dbReference>
<feature type="domain" description="NAD-dependent epimerase/dehydratase" evidence="1">
    <location>
        <begin position="10"/>
        <end position="246"/>
    </location>
</feature>
<reference evidence="2 3" key="1">
    <citation type="journal article" date="2015" name="Nature">
        <title>rRNA introns, odd ribosomes, and small enigmatic genomes across a large radiation of phyla.</title>
        <authorList>
            <person name="Brown C.T."/>
            <person name="Hug L.A."/>
            <person name="Thomas B.C."/>
            <person name="Sharon I."/>
            <person name="Castelle C.J."/>
            <person name="Singh A."/>
            <person name="Wilkins M.J."/>
            <person name="Williams K.H."/>
            <person name="Banfield J.F."/>
        </authorList>
    </citation>
    <scope>NUCLEOTIDE SEQUENCE [LARGE SCALE GENOMIC DNA]</scope>
</reference>
<protein>
    <submittedName>
        <fullName evidence="2">NAD-dependent epimerase/dehydratase</fullName>
    </submittedName>
</protein>
<dbReference type="InterPro" id="IPR001509">
    <property type="entry name" value="Epimerase_deHydtase"/>
</dbReference>
<comment type="caution">
    <text evidence="2">The sequence shown here is derived from an EMBL/GenBank/DDBJ whole genome shotgun (WGS) entry which is preliminary data.</text>
</comment>
<dbReference type="InterPro" id="IPR050177">
    <property type="entry name" value="Lipid_A_modif_metabolic_enz"/>
</dbReference>
<organism evidence="2 3">
    <name type="scientific">Candidatus Curtissbacteria bacterium GW2011_GWA1_40_24</name>
    <dbReference type="NCBI Taxonomy" id="1618406"/>
    <lineage>
        <taxon>Bacteria</taxon>
        <taxon>Candidatus Curtissiibacteriota</taxon>
    </lineage>
</organism>
<dbReference type="SUPFAM" id="SSF51735">
    <property type="entry name" value="NAD(P)-binding Rossmann-fold domains"/>
    <property type="match status" value="1"/>
</dbReference>
<dbReference type="AlphaFoldDB" id="A0A0G0RZJ8"/>
<evidence type="ECO:0000259" key="1">
    <source>
        <dbReference type="Pfam" id="PF01370"/>
    </source>
</evidence>
<dbReference type="Pfam" id="PF01370">
    <property type="entry name" value="Epimerase"/>
    <property type="match status" value="1"/>
</dbReference>
<dbReference type="Gene3D" id="3.40.50.720">
    <property type="entry name" value="NAD(P)-binding Rossmann-like Domain"/>
    <property type="match status" value="1"/>
</dbReference>
<dbReference type="Proteomes" id="UP000034489">
    <property type="component" value="Unassembled WGS sequence"/>
</dbReference>
<dbReference type="PANTHER" id="PTHR43245:SF23">
    <property type="entry name" value="NAD(P)-BINDING DOMAIN-CONTAINING PROTEIN"/>
    <property type="match status" value="1"/>
</dbReference>
<sequence length="349" mass="39922">MITEEKVNKILVTGGAGYIGAILVPKLLKKGYKVRVLDKMIFGEEPIKEFKDKIELIVGDSRYVGPEVMEGIDAVIHLAGFSTDPTSQYDPRLTDTVNHIATEHLAKLARAKGIKRFVYASSCSVYFTLNTPLEPPLYKEEDPINPISAYALSKRCSEQILCGMTNNDFQPTMFRKGTLYGYSPRMRYDLVFNAFVKDAFHKKVLTVDAGGEIWRPMIDIQDATDAYVSALELPLEKVGGKIFNVAHANWSIGNLAREIQKILKEKKGINIELDIKPISLTRNYKADTQAFNEVFNFKPTRSFEEAVFEIWDHLENDPNHDSDHMRYYGDRWYKKFFETEEGKKFRQHA</sequence>
<gene>
    <name evidence="2" type="ORF">UT92_C0005G0006</name>
</gene>
<evidence type="ECO:0000313" key="3">
    <source>
        <dbReference type="Proteomes" id="UP000034489"/>
    </source>
</evidence>
<dbReference type="PANTHER" id="PTHR43245">
    <property type="entry name" value="BIFUNCTIONAL POLYMYXIN RESISTANCE PROTEIN ARNA"/>
    <property type="match status" value="1"/>
</dbReference>
<accession>A0A0G0RZJ8</accession>